<reference evidence="6 7" key="1">
    <citation type="submission" date="2024-09" db="EMBL/GenBank/DDBJ databases">
        <authorList>
            <person name="Sun Q."/>
            <person name="Mori K."/>
        </authorList>
    </citation>
    <scope>NUCLEOTIDE SEQUENCE [LARGE SCALE GENOMIC DNA]</scope>
    <source>
        <strain evidence="6 7">TBRC 4938</strain>
    </source>
</reference>
<dbReference type="InterPro" id="IPR006311">
    <property type="entry name" value="TAT_signal"/>
</dbReference>
<dbReference type="PIRSF" id="PIRSF002741">
    <property type="entry name" value="MppA"/>
    <property type="match status" value="1"/>
</dbReference>
<name>A0ABV6AIQ6_9HYPH</name>
<comment type="similarity">
    <text evidence="2">Belongs to the bacterial solute-binding protein 5 family.</text>
</comment>
<evidence type="ECO:0000256" key="3">
    <source>
        <dbReference type="ARBA" id="ARBA00022729"/>
    </source>
</evidence>
<comment type="subcellular location">
    <subcellularLocation>
        <location evidence="1">Periplasm</location>
    </subcellularLocation>
</comment>
<evidence type="ECO:0000259" key="5">
    <source>
        <dbReference type="Pfam" id="PF00496"/>
    </source>
</evidence>
<dbReference type="InterPro" id="IPR030678">
    <property type="entry name" value="Peptide/Ni-bd"/>
</dbReference>
<evidence type="ECO:0000313" key="6">
    <source>
        <dbReference type="EMBL" id="MFB9950491.1"/>
    </source>
</evidence>
<protein>
    <submittedName>
        <fullName evidence="6">ABC transporter substrate-binding protein</fullName>
    </submittedName>
</protein>
<dbReference type="PANTHER" id="PTHR30290">
    <property type="entry name" value="PERIPLASMIC BINDING COMPONENT OF ABC TRANSPORTER"/>
    <property type="match status" value="1"/>
</dbReference>
<proteinExistence type="inferred from homology"/>
<dbReference type="Proteomes" id="UP001589692">
    <property type="component" value="Unassembled WGS sequence"/>
</dbReference>
<comment type="caution">
    <text evidence="6">The sequence shown here is derived from an EMBL/GenBank/DDBJ whole genome shotgun (WGS) entry which is preliminary data.</text>
</comment>
<dbReference type="PROSITE" id="PS51318">
    <property type="entry name" value="TAT"/>
    <property type="match status" value="1"/>
</dbReference>
<organism evidence="6 7">
    <name type="scientific">Rhizobium puerariae</name>
    <dbReference type="NCBI Taxonomy" id="1585791"/>
    <lineage>
        <taxon>Bacteria</taxon>
        <taxon>Pseudomonadati</taxon>
        <taxon>Pseudomonadota</taxon>
        <taxon>Alphaproteobacteria</taxon>
        <taxon>Hyphomicrobiales</taxon>
        <taxon>Rhizobiaceae</taxon>
        <taxon>Rhizobium/Agrobacterium group</taxon>
        <taxon>Rhizobium</taxon>
    </lineage>
</organism>
<dbReference type="PANTHER" id="PTHR30290:SF38">
    <property type="entry name" value="D,D-DIPEPTIDE-BINDING PERIPLASMIC PROTEIN DDPA-RELATED"/>
    <property type="match status" value="1"/>
</dbReference>
<dbReference type="Gene3D" id="3.10.105.10">
    <property type="entry name" value="Dipeptide-binding Protein, Domain 3"/>
    <property type="match status" value="1"/>
</dbReference>
<dbReference type="EMBL" id="JBHMAA010000018">
    <property type="protein sequence ID" value="MFB9950491.1"/>
    <property type="molecule type" value="Genomic_DNA"/>
</dbReference>
<dbReference type="Pfam" id="PF00496">
    <property type="entry name" value="SBP_bac_5"/>
    <property type="match status" value="1"/>
</dbReference>
<dbReference type="Gene3D" id="3.40.190.10">
    <property type="entry name" value="Periplasmic binding protein-like II"/>
    <property type="match status" value="1"/>
</dbReference>
<dbReference type="CDD" id="cd00995">
    <property type="entry name" value="PBP2_NikA_DppA_OppA_like"/>
    <property type="match status" value="1"/>
</dbReference>
<evidence type="ECO:0000313" key="7">
    <source>
        <dbReference type="Proteomes" id="UP001589692"/>
    </source>
</evidence>
<keyword evidence="3 4" id="KW-0732">Signal</keyword>
<dbReference type="Gene3D" id="3.90.76.10">
    <property type="entry name" value="Dipeptide-binding Protein, Domain 1"/>
    <property type="match status" value="1"/>
</dbReference>
<accession>A0ABV6AIQ6</accession>
<feature type="signal peptide" evidence="4">
    <location>
        <begin position="1"/>
        <end position="27"/>
    </location>
</feature>
<dbReference type="InterPro" id="IPR000914">
    <property type="entry name" value="SBP_5_dom"/>
</dbReference>
<feature type="chain" id="PRO_5046004994" evidence="4">
    <location>
        <begin position="28"/>
        <end position="533"/>
    </location>
</feature>
<dbReference type="InterPro" id="IPR039424">
    <property type="entry name" value="SBP_5"/>
</dbReference>
<sequence length="533" mass="57954">MNPSFFLNRRQMLLNMTALGVGGAVSAAFPGAGFGQAAPAKGGILSVATSGDPPNYDIFSNTTGRTLRVVGPCYNALVMVDPKDPSRIVGDLATSWEASQDGLAFTFKIVENAKFHDGKPLTSADVKATFETIRNPPEGTVSVRKDLFTVVDAIDTPDSYTVVFRLKRPSAAFLSALANPWCLIAPKHVLDAKGNTKSVVVGSGPFMLKSANSGVSVELVRNPNYHVPNRPYLDGITVYVVPDRGTVALYLKTGQLLIDIDIPPSIASELQKTAASTVNVLSAVNFNGDSFVMNSKKAPFNDIRVRKAIALSTDHADALKVVYNGAGSVTGFLAPGQWALPANVLAQQPGYGPNMEARLAEAKQLLKDAGLESGFKTVITGRKNAGTHEGRVVYLADQFRKIGIDAKIRLEETAKYLEIMNNREFEVATTIISATADDPDALFATFHTCNGAENYAGTCNPRVDELFAQQSRTLDIQKRRELVNEMEILALNEFGYINLYFKNKFVAVHKRLQGYVIHNEPDNNMRFQEVWLS</sequence>
<evidence type="ECO:0000256" key="2">
    <source>
        <dbReference type="ARBA" id="ARBA00005695"/>
    </source>
</evidence>
<gene>
    <name evidence="6" type="ORF">ACFFP0_16675</name>
</gene>
<dbReference type="SUPFAM" id="SSF53850">
    <property type="entry name" value="Periplasmic binding protein-like II"/>
    <property type="match status" value="1"/>
</dbReference>
<evidence type="ECO:0000256" key="1">
    <source>
        <dbReference type="ARBA" id="ARBA00004418"/>
    </source>
</evidence>
<keyword evidence="7" id="KW-1185">Reference proteome</keyword>
<evidence type="ECO:0000256" key="4">
    <source>
        <dbReference type="SAM" id="SignalP"/>
    </source>
</evidence>
<feature type="domain" description="Solute-binding protein family 5" evidence="5">
    <location>
        <begin position="88"/>
        <end position="452"/>
    </location>
</feature>
<dbReference type="RefSeq" id="WP_377262962.1">
    <property type="nucleotide sequence ID" value="NZ_JBHMAA010000018.1"/>
</dbReference>